<dbReference type="Pfam" id="PF00656">
    <property type="entry name" value="Peptidase_C14"/>
    <property type="match status" value="1"/>
</dbReference>
<sequence length="908" mass="97554">MHPNAPNGGRRLQVPFVYTPVVSSCRQSANPDSSLSRHFMPASMGPGLSGLCMAGWHRVTVFAAVLLALQAVMLAWPARADDAKPLRGVALVIGESHYLSLPALANPANDARAVAQLLTSLGFEVSSIPDGDGSRLARGLKHFVEDAAGADVALLYYSGHGIEAAGENYLVPVEADASSLTDPTNRLVPVSALLAQLKASVPIAIVLLDACRSNPFPPGAMVAAPSGASPVAATGLDPVKGAAPLADASGAPQSLGQVIGFAAEPGHAALDGESGGNSPYAAALLKHLAAGGFAFGDVMTMVAEEVYVKTGGRQLPWTNASLRRLLYFGQAPEETGSDEASIRSARRKLLLTIAATPAEQRTMVETVAAQNEVPLDQLYGMLGALEVDTSAGPGELQAQLAAGAQKLREILARHDSETRQDPELIRLSGLADRAQSEGAINLALTFRARASARAEEISKELDEAEADIKQRRLELAGTFADHARTAILNFDYRTAAERYEDAFRQTERWDPKAAFLYKVLEADALTDQGMVKGENAALSQAVDVYEAAKLLPGVTVFGGPAGVAINEGITLTALAERENGTARIEQAIGVYEDALKVFTRKRYPQEWATVQINLGNAYDLMAQRAGGMTYYKKAIEAFRQALKIYTKQLDPDAWAGLQNNIGNELSAMADGGDAKKNLTQAIEAFHGALTVWTREKVPVQWAMAEANLAVSMRQLGDLQDGTEMLEASVAAFNDVLEVRTRDKQPVDWASTQNNLGAALLSLGQRGKGSDYFKQSIDAFDKAQEVITRARDPFTWATLTYNIGRAYRFMGDAEDSVPLYRKALEQMDLALTELKRDKSPVIWGKTHSVRGEILLAIGTRTHDKASLLAARDAFITARDIFREQHYTSGFEGFYQKELGLVEQQLAQAH</sequence>
<dbReference type="InterPro" id="IPR011990">
    <property type="entry name" value="TPR-like_helical_dom_sf"/>
</dbReference>
<dbReference type="InterPro" id="IPR019734">
    <property type="entry name" value="TPR_rpt"/>
</dbReference>
<dbReference type="InterPro" id="IPR052039">
    <property type="entry name" value="Caspase-related_regulators"/>
</dbReference>
<evidence type="ECO:0000313" key="3">
    <source>
        <dbReference type="EMBL" id="QKD02864.1"/>
    </source>
</evidence>
<dbReference type="SUPFAM" id="SSF48452">
    <property type="entry name" value="TPR-like"/>
    <property type="match status" value="1"/>
</dbReference>
<accession>A0A6M7WS68</accession>
<dbReference type="PANTHER" id="PTHR22576:SF37">
    <property type="entry name" value="MUCOSA-ASSOCIATED LYMPHOID TISSUE LYMPHOMA TRANSLOCATION PROTEIN 1"/>
    <property type="match status" value="1"/>
</dbReference>
<dbReference type="InterPro" id="IPR001309">
    <property type="entry name" value="Pept_C14_p20"/>
</dbReference>
<dbReference type="InterPro" id="IPR029030">
    <property type="entry name" value="Caspase-like_dom_sf"/>
</dbReference>
<dbReference type="GO" id="GO:0004197">
    <property type="term" value="F:cysteine-type endopeptidase activity"/>
    <property type="evidence" value="ECO:0007669"/>
    <property type="project" value="InterPro"/>
</dbReference>
<dbReference type="SMART" id="SM00028">
    <property type="entry name" value="TPR"/>
    <property type="match status" value="5"/>
</dbReference>
<dbReference type="Pfam" id="PF13181">
    <property type="entry name" value="TPR_8"/>
    <property type="match status" value="1"/>
</dbReference>
<dbReference type="Gene3D" id="3.40.50.1460">
    <property type="match status" value="1"/>
</dbReference>
<dbReference type="SUPFAM" id="SSF52129">
    <property type="entry name" value="Caspase-like"/>
    <property type="match status" value="1"/>
</dbReference>
<keyword evidence="1" id="KW-0175">Coiled coil</keyword>
<protein>
    <submittedName>
        <fullName evidence="3">Tetratricopeptide repeat protein</fullName>
    </submittedName>
</protein>
<dbReference type="PANTHER" id="PTHR22576">
    <property type="entry name" value="MUCOSA ASSOCIATED LYMPHOID TISSUE LYMPHOMA TRANSLOCATION PROTEIN 1/PARACASPASE"/>
    <property type="match status" value="1"/>
</dbReference>
<proteinExistence type="predicted"/>
<evidence type="ECO:0000313" key="4">
    <source>
        <dbReference type="Proteomes" id="UP000503017"/>
    </source>
</evidence>
<dbReference type="GO" id="GO:0006508">
    <property type="term" value="P:proteolysis"/>
    <property type="evidence" value="ECO:0007669"/>
    <property type="project" value="InterPro"/>
</dbReference>
<evidence type="ECO:0000259" key="2">
    <source>
        <dbReference type="PROSITE" id="PS50208"/>
    </source>
</evidence>
<dbReference type="Gene3D" id="1.25.40.10">
    <property type="entry name" value="Tetratricopeptide repeat domain"/>
    <property type="match status" value="2"/>
</dbReference>
<reference evidence="3 4" key="1">
    <citation type="submission" date="2018-10" db="EMBL/GenBank/DDBJ databases">
        <authorList>
            <person name="Perry B.J."/>
            <person name="Sullivan J.T."/>
            <person name="Murphy R.J.T."/>
            <person name="Ramsay J.P."/>
            <person name="Ronson C.W."/>
        </authorList>
    </citation>
    <scope>NUCLEOTIDE SEQUENCE [LARGE SCALE GENOMIC DNA]</scope>
    <source>
        <strain evidence="3 4">R88b</strain>
    </source>
</reference>
<dbReference type="EMBL" id="CP033367">
    <property type="protein sequence ID" value="QKD02864.1"/>
    <property type="molecule type" value="Genomic_DNA"/>
</dbReference>
<feature type="domain" description="Caspase family p20" evidence="2">
    <location>
        <begin position="86"/>
        <end position="215"/>
    </location>
</feature>
<name>A0A6M7WS68_RHILI</name>
<feature type="coiled-coil region" evidence="1">
    <location>
        <begin position="447"/>
        <end position="474"/>
    </location>
</feature>
<dbReference type="Proteomes" id="UP000503017">
    <property type="component" value="Chromosome"/>
</dbReference>
<organism evidence="3 4">
    <name type="scientific">Mesorhizobium loti R88b</name>
    <dbReference type="NCBI Taxonomy" id="935548"/>
    <lineage>
        <taxon>Bacteria</taxon>
        <taxon>Pseudomonadati</taxon>
        <taxon>Pseudomonadota</taxon>
        <taxon>Alphaproteobacteria</taxon>
        <taxon>Hyphomicrobiales</taxon>
        <taxon>Phyllobacteriaceae</taxon>
        <taxon>Mesorhizobium</taxon>
    </lineage>
</organism>
<gene>
    <name evidence="3" type="ORF">EB235_16220</name>
</gene>
<dbReference type="InterPro" id="IPR011600">
    <property type="entry name" value="Pept_C14_caspase"/>
</dbReference>
<evidence type="ECO:0000256" key="1">
    <source>
        <dbReference type="SAM" id="Coils"/>
    </source>
</evidence>
<dbReference type="PROSITE" id="PS50208">
    <property type="entry name" value="CASPASE_P20"/>
    <property type="match status" value="1"/>
</dbReference>
<dbReference type="AlphaFoldDB" id="A0A6M7WS68"/>